<comment type="subcellular location">
    <subcellularLocation>
        <location evidence="1">Cytoplasm</location>
    </subcellularLocation>
</comment>
<keyword evidence="6" id="KW-0547">Nucleotide-binding</keyword>
<dbReference type="EC" id="6.1.1.22" evidence="3"/>
<protein>
    <recommendedName>
        <fullName evidence="3">asparagine--tRNA ligase</fullName>
        <ecNumber evidence="3">6.1.1.22</ecNumber>
    </recommendedName>
    <alternativeName>
        <fullName evidence="10">Asparaginyl-tRNA synthetase</fullName>
    </alternativeName>
</protein>
<comment type="caution">
    <text evidence="13">The sequence shown here is derived from an EMBL/GenBank/DDBJ whole genome shotgun (WGS) entry which is preliminary data.</text>
</comment>
<evidence type="ECO:0000256" key="11">
    <source>
        <dbReference type="ARBA" id="ARBA00047844"/>
    </source>
</evidence>
<dbReference type="PRINTS" id="PR01042">
    <property type="entry name" value="TRNASYNTHASP"/>
</dbReference>
<dbReference type="AlphaFoldDB" id="A0A8S3I7B1"/>
<dbReference type="SUPFAM" id="SSF55681">
    <property type="entry name" value="Class II aaRS and biotin synthetases"/>
    <property type="match status" value="1"/>
</dbReference>
<sequence>MCLCRYTHVEAECAFISFDDLLNRIEDLVVDVVDRVLKHPEAHLLFEVNPDFKVPKKPFKRMNYSDGIEWLKANGIKNEETGKFYEFGDDIPEMPERKMTDQINEPILFCRFPAEIKSFYMQRDPKDNRLTESVDVLMPNVGEIVGGSMRMTDFQDLSESFRKNGLKTEPYYWYLDQRKYGTFPHGGYGLGLDRFMTWLTNRHHIRDVCFYPRFIGRCRP</sequence>
<evidence type="ECO:0000313" key="13">
    <source>
        <dbReference type="EMBL" id="CAF5195442.1"/>
    </source>
</evidence>
<keyword evidence="9" id="KW-0030">Aminoacyl-tRNA synthetase</keyword>
<accession>A0A8S3I7B1</accession>
<dbReference type="InterPro" id="IPR002312">
    <property type="entry name" value="Asp/Asn-tRNA-synth_IIb"/>
</dbReference>
<comment type="similarity">
    <text evidence="2">Belongs to the class-II aminoacyl-tRNA synthetase family.</text>
</comment>
<evidence type="ECO:0000256" key="6">
    <source>
        <dbReference type="ARBA" id="ARBA00022741"/>
    </source>
</evidence>
<keyword evidence="8" id="KW-0648">Protein biosynthesis</keyword>
<dbReference type="EMBL" id="CAJOBI010328739">
    <property type="protein sequence ID" value="CAF5195442.1"/>
    <property type="molecule type" value="Genomic_DNA"/>
</dbReference>
<evidence type="ECO:0000256" key="4">
    <source>
        <dbReference type="ARBA" id="ARBA00022490"/>
    </source>
</evidence>
<comment type="catalytic activity">
    <reaction evidence="11">
        <text>tRNA(Asn) + L-asparagine + ATP = L-asparaginyl-tRNA(Asn) + AMP + diphosphate + H(+)</text>
        <dbReference type="Rhea" id="RHEA:11180"/>
        <dbReference type="Rhea" id="RHEA-COMP:9659"/>
        <dbReference type="Rhea" id="RHEA-COMP:9674"/>
        <dbReference type="ChEBI" id="CHEBI:15378"/>
        <dbReference type="ChEBI" id="CHEBI:30616"/>
        <dbReference type="ChEBI" id="CHEBI:33019"/>
        <dbReference type="ChEBI" id="CHEBI:58048"/>
        <dbReference type="ChEBI" id="CHEBI:78442"/>
        <dbReference type="ChEBI" id="CHEBI:78515"/>
        <dbReference type="ChEBI" id="CHEBI:456215"/>
        <dbReference type="EC" id="6.1.1.22"/>
    </reaction>
</comment>
<evidence type="ECO:0000259" key="12">
    <source>
        <dbReference type="Pfam" id="PF00152"/>
    </source>
</evidence>
<dbReference type="InterPro" id="IPR045864">
    <property type="entry name" value="aa-tRNA-synth_II/BPL/LPL"/>
</dbReference>
<evidence type="ECO:0000256" key="5">
    <source>
        <dbReference type="ARBA" id="ARBA00022598"/>
    </source>
</evidence>
<evidence type="ECO:0000256" key="1">
    <source>
        <dbReference type="ARBA" id="ARBA00004496"/>
    </source>
</evidence>
<dbReference type="PANTHER" id="PTHR22594:SF16">
    <property type="entry name" value="ASPARAGINE--TRNA LIGASE, CYTOPLASMIC"/>
    <property type="match status" value="1"/>
</dbReference>
<evidence type="ECO:0000256" key="7">
    <source>
        <dbReference type="ARBA" id="ARBA00022840"/>
    </source>
</evidence>
<proteinExistence type="inferred from homology"/>
<dbReference type="Proteomes" id="UP000676336">
    <property type="component" value="Unassembled WGS sequence"/>
</dbReference>
<dbReference type="Pfam" id="PF00152">
    <property type="entry name" value="tRNA-synt_2"/>
    <property type="match status" value="1"/>
</dbReference>
<evidence type="ECO:0000256" key="3">
    <source>
        <dbReference type="ARBA" id="ARBA00012816"/>
    </source>
</evidence>
<dbReference type="PANTHER" id="PTHR22594">
    <property type="entry name" value="ASPARTYL/LYSYL-TRNA SYNTHETASE"/>
    <property type="match status" value="1"/>
</dbReference>
<name>A0A8S3I7B1_9BILA</name>
<dbReference type="InterPro" id="IPR004364">
    <property type="entry name" value="Aa-tRNA-synt_II"/>
</dbReference>
<evidence type="ECO:0000256" key="9">
    <source>
        <dbReference type="ARBA" id="ARBA00023146"/>
    </source>
</evidence>
<evidence type="ECO:0000256" key="8">
    <source>
        <dbReference type="ARBA" id="ARBA00022917"/>
    </source>
</evidence>
<gene>
    <name evidence="13" type="ORF">SMN809_LOCUS73816</name>
</gene>
<evidence type="ECO:0000256" key="10">
    <source>
        <dbReference type="ARBA" id="ARBA00029886"/>
    </source>
</evidence>
<organism evidence="13 14">
    <name type="scientific">Rotaria magnacalcarata</name>
    <dbReference type="NCBI Taxonomy" id="392030"/>
    <lineage>
        <taxon>Eukaryota</taxon>
        <taxon>Metazoa</taxon>
        <taxon>Spiralia</taxon>
        <taxon>Gnathifera</taxon>
        <taxon>Rotifera</taxon>
        <taxon>Eurotatoria</taxon>
        <taxon>Bdelloidea</taxon>
        <taxon>Philodinida</taxon>
        <taxon>Philodinidae</taxon>
        <taxon>Rotaria</taxon>
    </lineage>
</organism>
<feature type="domain" description="Aminoacyl-tRNA synthetase class II (D/K/N)" evidence="12">
    <location>
        <begin position="6"/>
        <end position="213"/>
    </location>
</feature>
<dbReference type="GO" id="GO:0005737">
    <property type="term" value="C:cytoplasm"/>
    <property type="evidence" value="ECO:0007669"/>
    <property type="project" value="UniProtKB-SubCell"/>
</dbReference>
<evidence type="ECO:0000313" key="14">
    <source>
        <dbReference type="Proteomes" id="UP000676336"/>
    </source>
</evidence>
<dbReference type="GO" id="GO:0004816">
    <property type="term" value="F:asparagine-tRNA ligase activity"/>
    <property type="evidence" value="ECO:0007669"/>
    <property type="project" value="UniProtKB-EC"/>
</dbReference>
<dbReference type="Gene3D" id="3.30.930.10">
    <property type="entry name" value="Bira Bifunctional Protein, Domain 2"/>
    <property type="match status" value="1"/>
</dbReference>
<keyword evidence="4" id="KW-0963">Cytoplasm</keyword>
<reference evidence="13" key="1">
    <citation type="submission" date="2021-02" db="EMBL/GenBank/DDBJ databases">
        <authorList>
            <person name="Nowell W R."/>
        </authorList>
    </citation>
    <scope>NUCLEOTIDE SEQUENCE</scope>
</reference>
<keyword evidence="5" id="KW-0436">Ligase</keyword>
<dbReference type="GO" id="GO:0005524">
    <property type="term" value="F:ATP binding"/>
    <property type="evidence" value="ECO:0007669"/>
    <property type="project" value="UniProtKB-KW"/>
</dbReference>
<evidence type="ECO:0000256" key="2">
    <source>
        <dbReference type="ARBA" id="ARBA00008226"/>
    </source>
</evidence>
<keyword evidence="7" id="KW-0067">ATP-binding</keyword>
<dbReference type="GO" id="GO:0006421">
    <property type="term" value="P:asparaginyl-tRNA aminoacylation"/>
    <property type="evidence" value="ECO:0007669"/>
    <property type="project" value="TreeGrafter"/>
</dbReference>